<reference evidence="6" key="2">
    <citation type="submission" date="2023-01" db="EMBL/GenBank/DDBJ databases">
        <authorList>
            <person name="Petersen C."/>
        </authorList>
    </citation>
    <scope>NUCLEOTIDE SEQUENCE</scope>
    <source>
        <strain evidence="6">IBT 15450</strain>
    </source>
</reference>
<feature type="domain" description="CENP-V/GFA" evidence="5">
    <location>
        <begin position="9"/>
        <end position="120"/>
    </location>
</feature>
<evidence type="ECO:0000313" key="6">
    <source>
        <dbReference type="EMBL" id="KAJ6044734.1"/>
    </source>
</evidence>
<keyword evidence="4" id="KW-0456">Lyase</keyword>
<dbReference type="EMBL" id="JAQJZL010000004">
    <property type="protein sequence ID" value="KAJ6044734.1"/>
    <property type="molecule type" value="Genomic_DNA"/>
</dbReference>
<evidence type="ECO:0000256" key="3">
    <source>
        <dbReference type="ARBA" id="ARBA00022833"/>
    </source>
</evidence>
<keyword evidence="2" id="KW-0479">Metal-binding</keyword>
<dbReference type="Gene3D" id="3.90.1590.10">
    <property type="entry name" value="glutathione-dependent formaldehyde- activating enzyme (gfa)"/>
    <property type="match status" value="1"/>
</dbReference>
<gene>
    <name evidence="6" type="ORF">N7460_006089</name>
</gene>
<organism evidence="6 7">
    <name type="scientific">Penicillium canescens</name>
    <dbReference type="NCBI Taxonomy" id="5083"/>
    <lineage>
        <taxon>Eukaryota</taxon>
        <taxon>Fungi</taxon>
        <taxon>Dikarya</taxon>
        <taxon>Ascomycota</taxon>
        <taxon>Pezizomycotina</taxon>
        <taxon>Eurotiomycetes</taxon>
        <taxon>Eurotiomycetidae</taxon>
        <taxon>Eurotiales</taxon>
        <taxon>Aspergillaceae</taxon>
        <taxon>Penicillium</taxon>
    </lineage>
</organism>
<protein>
    <recommendedName>
        <fullName evidence="5">CENP-V/GFA domain-containing protein</fullName>
    </recommendedName>
</protein>
<dbReference type="InterPro" id="IPR011057">
    <property type="entry name" value="Mss4-like_sf"/>
</dbReference>
<name>A0AAD6IF18_PENCN</name>
<accession>A0AAD6IF18</accession>
<dbReference type="Pfam" id="PF04828">
    <property type="entry name" value="GFA"/>
    <property type="match status" value="2"/>
</dbReference>
<dbReference type="Proteomes" id="UP001219568">
    <property type="component" value="Unassembled WGS sequence"/>
</dbReference>
<dbReference type="PANTHER" id="PTHR33337:SF31">
    <property type="entry name" value="DUF636 DOMAIN PROTEIN (AFU_ORTHOLOGUE AFUA_2G12650)"/>
    <property type="match status" value="1"/>
</dbReference>
<dbReference type="InterPro" id="IPR006913">
    <property type="entry name" value="CENP-V/GFA"/>
</dbReference>
<dbReference type="AlphaFoldDB" id="A0AAD6IF18"/>
<dbReference type="PROSITE" id="PS51891">
    <property type="entry name" value="CENP_V_GFA"/>
    <property type="match status" value="1"/>
</dbReference>
<comment type="similarity">
    <text evidence="1">Belongs to the Gfa family.</text>
</comment>
<evidence type="ECO:0000256" key="4">
    <source>
        <dbReference type="ARBA" id="ARBA00023239"/>
    </source>
</evidence>
<evidence type="ECO:0000259" key="5">
    <source>
        <dbReference type="PROSITE" id="PS51891"/>
    </source>
</evidence>
<keyword evidence="3" id="KW-0862">Zinc</keyword>
<dbReference type="GO" id="GO:0016846">
    <property type="term" value="F:carbon-sulfur lyase activity"/>
    <property type="evidence" value="ECO:0007669"/>
    <property type="project" value="InterPro"/>
</dbReference>
<dbReference type="PANTHER" id="PTHR33337">
    <property type="entry name" value="GFA DOMAIN-CONTAINING PROTEIN"/>
    <property type="match status" value="1"/>
</dbReference>
<reference evidence="6" key="1">
    <citation type="journal article" date="2023" name="IMA Fungus">
        <title>Comparative genomic study of the Penicillium genus elucidates a diverse pangenome and 15 lateral gene transfer events.</title>
        <authorList>
            <person name="Petersen C."/>
            <person name="Sorensen T."/>
            <person name="Nielsen M.R."/>
            <person name="Sondergaard T.E."/>
            <person name="Sorensen J.L."/>
            <person name="Fitzpatrick D.A."/>
            <person name="Frisvad J.C."/>
            <person name="Nielsen K.L."/>
        </authorList>
    </citation>
    <scope>NUCLEOTIDE SEQUENCE</scope>
    <source>
        <strain evidence="6">IBT 15450</strain>
    </source>
</reference>
<keyword evidence="7" id="KW-1185">Reference proteome</keyword>
<sequence>MTSLSTKTLTAKCHCNNIQFTITLPTTSLPLKTHICHCNICRHVHGTPCIFHAPLPAGITPQFISPSSMNNLTGYNHASALGTRHFCNTCGCHVGDLGLDDGNWTISTAIFTEPNTGLWEMRSHCFTDSSADGGLSAIFSHIDGRRLEIFNPEDTSSGLTKKDVGREIRTDEAESTSEELLAECHCGGVSFTISRPREEFIASSASEGWLHSSDTSKWLALLDLCDDCRLTTGTNVMAWMYVALDHISPHLSADLVIGSSKSYRSSKGRLRTFCGTCGATLFYISDTRPSVVDVAVGILRAPEGTMAEKWAIWRAGRIVAANSGLKYDPAFSKALIEGMARWGGERGMPEDFVVP</sequence>
<dbReference type="GO" id="GO:0046872">
    <property type="term" value="F:metal ion binding"/>
    <property type="evidence" value="ECO:0007669"/>
    <property type="project" value="UniProtKB-KW"/>
</dbReference>
<evidence type="ECO:0000256" key="2">
    <source>
        <dbReference type="ARBA" id="ARBA00022723"/>
    </source>
</evidence>
<dbReference type="SUPFAM" id="SSF51316">
    <property type="entry name" value="Mss4-like"/>
    <property type="match status" value="2"/>
</dbReference>
<evidence type="ECO:0000313" key="7">
    <source>
        <dbReference type="Proteomes" id="UP001219568"/>
    </source>
</evidence>
<comment type="caution">
    <text evidence="6">The sequence shown here is derived from an EMBL/GenBank/DDBJ whole genome shotgun (WGS) entry which is preliminary data.</text>
</comment>
<proteinExistence type="inferred from homology"/>
<dbReference type="Gene3D" id="2.170.150.70">
    <property type="match status" value="1"/>
</dbReference>
<evidence type="ECO:0000256" key="1">
    <source>
        <dbReference type="ARBA" id="ARBA00005495"/>
    </source>
</evidence>